<evidence type="ECO:0000256" key="8">
    <source>
        <dbReference type="ARBA" id="ARBA00022679"/>
    </source>
</evidence>
<dbReference type="Proteomes" id="UP000246740">
    <property type="component" value="Unassembled WGS sequence"/>
</dbReference>
<feature type="region of interest" description="Disordered" evidence="15">
    <location>
        <begin position="627"/>
        <end position="666"/>
    </location>
</feature>
<dbReference type="InterPro" id="IPR044437">
    <property type="entry name" value="SETD2/Set2_SET"/>
</dbReference>
<dbReference type="InterPro" id="IPR038190">
    <property type="entry name" value="SRI_sf"/>
</dbReference>
<keyword evidence="7" id="KW-0489">Methyltransferase</keyword>
<keyword evidence="8" id="KW-0808">Transferase</keyword>
<keyword evidence="11" id="KW-0804">Transcription</keyword>
<evidence type="ECO:0000313" key="20">
    <source>
        <dbReference type="Proteomes" id="UP000246740"/>
    </source>
</evidence>
<feature type="compositionally biased region" description="Basic and acidic residues" evidence="15">
    <location>
        <begin position="851"/>
        <end position="871"/>
    </location>
</feature>
<evidence type="ECO:0000256" key="6">
    <source>
        <dbReference type="ARBA" id="ARBA00022491"/>
    </source>
</evidence>
<keyword evidence="6" id="KW-0678">Repressor</keyword>
<keyword evidence="12" id="KW-0539">Nucleus</keyword>
<evidence type="ECO:0000256" key="2">
    <source>
        <dbReference type="ARBA" id="ARBA00004286"/>
    </source>
</evidence>
<dbReference type="SMART" id="SM00317">
    <property type="entry name" value="SET"/>
    <property type="match status" value="1"/>
</dbReference>
<feature type="compositionally biased region" description="Pro residues" evidence="15">
    <location>
        <begin position="88"/>
        <end position="102"/>
    </location>
</feature>
<dbReference type="OrthoDB" id="422362at2759"/>
<dbReference type="InterPro" id="IPR003616">
    <property type="entry name" value="Post-SET_dom"/>
</dbReference>
<evidence type="ECO:0000256" key="11">
    <source>
        <dbReference type="ARBA" id="ARBA00023163"/>
    </source>
</evidence>
<evidence type="ECO:0000256" key="13">
    <source>
        <dbReference type="ARBA" id="ARBA00030091"/>
    </source>
</evidence>
<evidence type="ECO:0000256" key="5">
    <source>
        <dbReference type="ARBA" id="ARBA00022454"/>
    </source>
</evidence>
<feature type="compositionally biased region" description="Low complexity" evidence="15">
    <location>
        <begin position="9"/>
        <end position="23"/>
    </location>
</feature>
<evidence type="ECO:0000256" key="7">
    <source>
        <dbReference type="ARBA" id="ARBA00022603"/>
    </source>
</evidence>
<proteinExistence type="predicted"/>
<evidence type="ECO:0000259" key="17">
    <source>
        <dbReference type="PROSITE" id="PS50868"/>
    </source>
</evidence>
<dbReference type="PROSITE" id="PS50868">
    <property type="entry name" value="POST_SET"/>
    <property type="match status" value="1"/>
</dbReference>
<evidence type="ECO:0000256" key="12">
    <source>
        <dbReference type="ARBA" id="ARBA00023242"/>
    </source>
</evidence>
<feature type="region of interest" description="Disordered" evidence="15">
    <location>
        <begin position="1"/>
        <end position="175"/>
    </location>
</feature>
<dbReference type="AlphaFoldDB" id="A0A317XM18"/>
<dbReference type="Gene3D" id="1.10.1740.100">
    <property type="entry name" value="Set2, Rpb1 interacting domain"/>
    <property type="match status" value="1"/>
</dbReference>
<evidence type="ECO:0000256" key="14">
    <source>
        <dbReference type="ARBA" id="ARBA00047545"/>
    </source>
</evidence>
<feature type="region of interest" description="Disordered" evidence="15">
    <location>
        <begin position="690"/>
        <end position="714"/>
    </location>
</feature>
<dbReference type="SMART" id="SM00508">
    <property type="entry name" value="PostSET"/>
    <property type="match status" value="1"/>
</dbReference>
<feature type="domain" description="SET" evidence="16">
    <location>
        <begin position="269"/>
        <end position="386"/>
    </location>
</feature>
<reference evidence="19 20" key="1">
    <citation type="journal article" date="2018" name="Mol. Biol. Evol.">
        <title>Broad Genomic Sampling Reveals a Smut Pathogenic Ancestry of the Fungal Clade Ustilaginomycotina.</title>
        <authorList>
            <person name="Kijpornyongpan T."/>
            <person name="Mondo S.J."/>
            <person name="Barry K."/>
            <person name="Sandor L."/>
            <person name="Lee J."/>
            <person name="Lipzen A."/>
            <person name="Pangilinan J."/>
            <person name="LaButti K."/>
            <person name="Hainaut M."/>
            <person name="Henrissat B."/>
            <person name="Grigoriev I.V."/>
            <person name="Spatafora J.W."/>
            <person name="Aime M.C."/>
        </authorList>
    </citation>
    <scope>NUCLEOTIDE SEQUENCE [LARGE SCALE GENOMIC DNA]</scope>
    <source>
        <strain evidence="19 20">MCA 3645</strain>
    </source>
</reference>
<dbReference type="Pfam" id="PF00856">
    <property type="entry name" value="SET"/>
    <property type="match status" value="1"/>
</dbReference>
<dbReference type="PROSITE" id="PS51568">
    <property type="entry name" value="SAM_MT43_SET2_1"/>
    <property type="match status" value="1"/>
</dbReference>
<comment type="catalytic activity">
    <reaction evidence="14">
        <text>L-lysyl(36)-[histone H3] + 3 S-adenosyl-L-methionine = N(6),N(6),N(6)-trimethyl-L-lysyl(36)-[histone H3] + 3 S-adenosyl-L-homocysteine + 3 H(+)</text>
        <dbReference type="Rhea" id="RHEA:60324"/>
        <dbReference type="Rhea" id="RHEA-COMP:9785"/>
        <dbReference type="Rhea" id="RHEA-COMP:15536"/>
        <dbReference type="ChEBI" id="CHEBI:15378"/>
        <dbReference type="ChEBI" id="CHEBI:29969"/>
        <dbReference type="ChEBI" id="CHEBI:57856"/>
        <dbReference type="ChEBI" id="CHEBI:59789"/>
        <dbReference type="ChEBI" id="CHEBI:61961"/>
        <dbReference type="EC" id="2.1.1.359"/>
    </reaction>
</comment>
<keyword evidence="10" id="KW-0805">Transcription regulation</keyword>
<dbReference type="GO" id="GO:0032259">
    <property type="term" value="P:methylation"/>
    <property type="evidence" value="ECO:0007669"/>
    <property type="project" value="UniProtKB-KW"/>
</dbReference>
<dbReference type="PROSITE" id="PS51215">
    <property type="entry name" value="AWS"/>
    <property type="match status" value="1"/>
</dbReference>
<organism evidence="19 20">
    <name type="scientific">Testicularia cyperi</name>
    <dbReference type="NCBI Taxonomy" id="1882483"/>
    <lineage>
        <taxon>Eukaryota</taxon>
        <taxon>Fungi</taxon>
        <taxon>Dikarya</taxon>
        <taxon>Basidiomycota</taxon>
        <taxon>Ustilaginomycotina</taxon>
        <taxon>Ustilaginomycetes</taxon>
        <taxon>Ustilaginales</taxon>
        <taxon>Anthracoideaceae</taxon>
        <taxon>Testicularia</taxon>
    </lineage>
</organism>
<dbReference type="SMART" id="SM00570">
    <property type="entry name" value="AWS"/>
    <property type="match status" value="1"/>
</dbReference>
<feature type="compositionally biased region" description="Low complexity" evidence="15">
    <location>
        <begin position="761"/>
        <end position="770"/>
    </location>
</feature>
<dbReference type="STRING" id="1882483.A0A317XM18"/>
<evidence type="ECO:0000313" key="19">
    <source>
        <dbReference type="EMBL" id="PWY98917.1"/>
    </source>
</evidence>
<dbReference type="InParanoid" id="A0A317XM18"/>
<evidence type="ECO:0000259" key="16">
    <source>
        <dbReference type="PROSITE" id="PS50280"/>
    </source>
</evidence>
<feature type="region of interest" description="Disordered" evidence="15">
    <location>
        <begin position="1017"/>
        <end position="1047"/>
    </location>
</feature>
<dbReference type="InterPro" id="IPR050777">
    <property type="entry name" value="SET2_Histone-Lys_MeTrsfase"/>
</dbReference>
<feature type="domain" description="Post-SET" evidence="17">
    <location>
        <begin position="393"/>
        <end position="409"/>
    </location>
</feature>
<dbReference type="Pfam" id="PF17907">
    <property type="entry name" value="AWS"/>
    <property type="match status" value="1"/>
</dbReference>
<dbReference type="GO" id="GO:0140955">
    <property type="term" value="F:histone H3K36 trimethyltransferase activity"/>
    <property type="evidence" value="ECO:0007669"/>
    <property type="project" value="UniProtKB-EC"/>
</dbReference>
<keyword evidence="20" id="KW-1185">Reference proteome</keyword>
<feature type="compositionally biased region" description="Polar residues" evidence="15">
    <location>
        <begin position="785"/>
        <end position="794"/>
    </location>
</feature>
<evidence type="ECO:0000256" key="10">
    <source>
        <dbReference type="ARBA" id="ARBA00023015"/>
    </source>
</evidence>
<dbReference type="SUPFAM" id="SSF82199">
    <property type="entry name" value="SET domain"/>
    <property type="match status" value="1"/>
</dbReference>
<feature type="compositionally biased region" description="Low complexity" evidence="15">
    <location>
        <begin position="151"/>
        <end position="160"/>
    </location>
</feature>
<dbReference type="PROSITE" id="PS50280">
    <property type="entry name" value="SET"/>
    <property type="match status" value="1"/>
</dbReference>
<dbReference type="GO" id="GO:0005694">
    <property type="term" value="C:chromosome"/>
    <property type="evidence" value="ECO:0007669"/>
    <property type="project" value="UniProtKB-SubCell"/>
</dbReference>
<dbReference type="GO" id="GO:0005634">
    <property type="term" value="C:nucleus"/>
    <property type="evidence" value="ECO:0007669"/>
    <property type="project" value="UniProtKB-SubCell"/>
</dbReference>
<evidence type="ECO:0000256" key="3">
    <source>
        <dbReference type="ARBA" id="ARBA00012178"/>
    </source>
</evidence>
<name>A0A317XM18_9BASI</name>
<dbReference type="EC" id="2.1.1.359" evidence="3"/>
<dbReference type="Gene3D" id="2.170.270.10">
    <property type="entry name" value="SET domain"/>
    <property type="match status" value="1"/>
</dbReference>
<evidence type="ECO:0000256" key="1">
    <source>
        <dbReference type="ARBA" id="ARBA00004123"/>
    </source>
</evidence>
<feature type="region of interest" description="Disordered" evidence="15">
    <location>
        <begin position="574"/>
        <end position="614"/>
    </location>
</feature>
<dbReference type="CDD" id="cd19172">
    <property type="entry name" value="SET_SETD2"/>
    <property type="match status" value="1"/>
</dbReference>
<feature type="region of interest" description="Disordered" evidence="15">
    <location>
        <begin position="851"/>
        <end position="907"/>
    </location>
</feature>
<feature type="domain" description="AWS" evidence="18">
    <location>
        <begin position="214"/>
        <end position="267"/>
    </location>
</feature>
<sequence length="1047" mass="114162">MSAPLEDVSSASASPSMRSATSAPLTPQPITPRALSTDPTPTASLPLSAHNGTIAMSDETPSSKLSTGARKGSTPREFAPDRTATSTTPPPPPTFTPSPSPSPHHQSASLAASQQSPRSGRSHSPPSLSSSSTPREEAESLPMDRADSHASEISASASSSGLRRPTAARSKVRAPPQLVDHLPLAYDAAMSTFTEIAQNDYHDKKLGRPPGKFDDHMLCDCHPLADDESLACTDESGCINRMTQIECSPSRCRWGKLCRNQRFNRRQYASIEIVQTEKKGFGLRAAQQIPKDSFVYEYIGEVMNQPTFLQRMQQYRVEGIRHFYFMMLQPNEYLDATKKGGKARFINHSCNPNCSVSKWQVGKHLRMGIFAKRDIQKGEELTFNYNVDRYGNDAQECYCGEPNCVGTLGGKTQTDLSGMDDLFLDALGIADEVEQTEAKGSRRKRGKRLDLDYIPKMRPIKEHEATKVMTAARQAGPKREILEKLLRRMEMTDDVNVQKALVKLHGFILMQFLLEQWWNDRNIVLLIINVLARWPLIARNKVIDCGVEDQVRIVADTYRPKPATKPEAIAKDIKLDLHEEAKTEPSTTDVKTEDDTETVANRPSLGPDQIRAGSVAPPLKVEDETRHGGVFAPTQPPKPSNGAATTPQPELQPLAALPPPKPDADVSTRAEHLLDAWHRLDLSYRIARREATSSNDEPGREKPAITTWADRRRMPDSDDAMALDRAQAPNAISSELGDALDRDSESKTVSSSSWKPPPLPASMASAAALHPRSKGLNHAFAHGRNSPSSFTPTRMNGVAHSPLTPDQQTAALSSTLAKSLPGLVSSLQQQQQGQVAVPAKSIEDIIREANEQEERRRKEAEAAAKAARELELQGMTAAPSSRKRPSSSSRHADKRHKSSSSSSLLNVRASTSVSTAAGAVSSGHNGGDALAASEKKLRKMVGELVVRQMSKHKDQLERDTFKKYAKELTGVIVSKEMKNPKSWPPTSGTVIADLSNEKRSKIKAFAQDYIGKLLVRKGKGSKSASKSASDDADKAEGSVGATPASAS</sequence>
<evidence type="ECO:0000259" key="18">
    <source>
        <dbReference type="PROSITE" id="PS51215"/>
    </source>
</evidence>
<dbReference type="EMBL" id="KZ819197">
    <property type="protein sequence ID" value="PWY98917.1"/>
    <property type="molecule type" value="Genomic_DNA"/>
</dbReference>
<feature type="region of interest" description="Disordered" evidence="15">
    <location>
        <begin position="728"/>
        <end position="805"/>
    </location>
</feature>
<evidence type="ECO:0000256" key="4">
    <source>
        <dbReference type="ARBA" id="ARBA00018028"/>
    </source>
</evidence>
<keyword evidence="9" id="KW-0949">S-adenosyl-L-methionine</keyword>
<dbReference type="InterPro" id="IPR013257">
    <property type="entry name" value="SRI"/>
</dbReference>
<feature type="compositionally biased region" description="Basic and acidic residues" evidence="15">
    <location>
        <begin position="134"/>
        <end position="150"/>
    </location>
</feature>
<dbReference type="InterPro" id="IPR001214">
    <property type="entry name" value="SET_dom"/>
</dbReference>
<gene>
    <name evidence="19" type="ORF">BCV70DRAFT_201699</name>
</gene>
<dbReference type="PANTHER" id="PTHR22884">
    <property type="entry name" value="SET DOMAIN PROTEINS"/>
    <property type="match status" value="1"/>
</dbReference>
<accession>A0A317XM18</accession>
<feature type="compositionally biased region" description="Low complexity" evidence="15">
    <location>
        <begin position="103"/>
        <end position="133"/>
    </location>
</feature>
<dbReference type="InterPro" id="IPR006560">
    <property type="entry name" value="AWS_dom"/>
</dbReference>
<protein>
    <recommendedName>
        <fullName evidence="4">Histone-lysine N-methyltransferase, H3 lysine-36 specific</fullName>
        <ecNumber evidence="3">2.1.1.359</ecNumber>
    </recommendedName>
    <alternativeName>
        <fullName evidence="13">SET domain-containing protein 2</fullName>
    </alternativeName>
</protein>
<dbReference type="GO" id="GO:0006355">
    <property type="term" value="P:regulation of DNA-templated transcription"/>
    <property type="evidence" value="ECO:0007669"/>
    <property type="project" value="InterPro"/>
</dbReference>
<feature type="compositionally biased region" description="Basic and acidic residues" evidence="15">
    <location>
        <begin position="574"/>
        <end position="583"/>
    </location>
</feature>
<dbReference type="InterPro" id="IPR025788">
    <property type="entry name" value="Set2_fungi"/>
</dbReference>
<keyword evidence="5" id="KW-0158">Chromosome</keyword>
<evidence type="ECO:0000256" key="15">
    <source>
        <dbReference type="SAM" id="MobiDB-lite"/>
    </source>
</evidence>
<comment type="subcellular location">
    <subcellularLocation>
        <location evidence="2">Chromosome</location>
    </subcellularLocation>
    <subcellularLocation>
        <location evidence="1">Nucleus</location>
    </subcellularLocation>
</comment>
<evidence type="ECO:0000256" key="9">
    <source>
        <dbReference type="ARBA" id="ARBA00022691"/>
    </source>
</evidence>
<dbReference type="Pfam" id="PF08236">
    <property type="entry name" value="SRI"/>
    <property type="match status" value="1"/>
</dbReference>
<dbReference type="InterPro" id="IPR046341">
    <property type="entry name" value="SET_dom_sf"/>
</dbReference>